<protein>
    <submittedName>
        <fullName evidence="3">S1 family peptidase</fullName>
    </submittedName>
</protein>
<dbReference type="InterPro" id="IPR001314">
    <property type="entry name" value="Peptidase_S1A"/>
</dbReference>
<comment type="caution">
    <text evidence="3">The sequence shown here is derived from an EMBL/GenBank/DDBJ whole genome shotgun (WGS) entry which is preliminary data.</text>
</comment>
<evidence type="ECO:0000256" key="1">
    <source>
        <dbReference type="ARBA" id="ARBA00023157"/>
    </source>
</evidence>
<dbReference type="PANTHER" id="PTHR24256">
    <property type="entry name" value="TRYPTASE-RELATED"/>
    <property type="match status" value="1"/>
</dbReference>
<dbReference type="EMBL" id="JBHRTS010000012">
    <property type="protein sequence ID" value="MFC3195940.1"/>
    <property type="molecule type" value="Genomic_DNA"/>
</dbReference>
<dbReference type="InterPro" id="IPR018114">
    <property type="entry name" value="TRYPSIN_HIS"/>
</dbReference>
<name>A0ABV7JGB9_9GAMM</name>
<accession>A0ABV7JGB9</accession>
<proteinExistence type="predicted"/>
<evidence type="ECO:0000259" key="2">
    <source>
        <dbReference type="PROSITE" id="PS50240"/>
    </source>
</evidence>
<dbReference type="InterPro" id="IPR001254">
    <property type="entry name" value="Trypsin_dom"/>
</dbReference>
<dbReference type="Pfam" id="PF00089">
    <property type="entry name" value="Trypsin"/>
    <property type="match status" value="1"/>
</dbReference>
<dbReference type="InterPro" id="IPR043504">
    <property type="entry name" value="Peptidase_S1_PA_chymotrypsin"/>
</dbReference>
<sequence length="261" mass="29269">MIIRHDVDPELYLANESDYPAVFPVRIHEKRKECVATLIDTKWAITAAHCTVLINPTSKNPHTFLINNKNYPVKSVIIHPEFGEVRGVHDEGGQLIDVIMEPKNMSYDVALIELSQPVQDIKPIQLYSNHDEINQEVVLLGWGDFANGKIGANRDQPVNDGQFRKAHNLIEGIEDNYLTFRFDAPNSSKALKQEGVNGPGDSGGPAFILKAKQMYIAGVSSRGYYANENEDPNAEGKYGWIENYVRISSITNWINKHIGQP</sequence>
<dbReference type="InterPro" id="IPR051487">
    <property type="entry name" value="Ser/Thr_Proteases_Immune/Dev"/>
</dbReference>
<dbReference type="Gene3D" id="2.40.10.10">
    <property type="entry name" value="Trypsin-like serine proteases"/>
    <property type="match status" value="1"/>
</dbReference>
<reference evidence="4" key="1">
    <citation type="journal article" date="2019" name="Int. J. Syst. Evol. Microbiol.">
        <title>The Global Catalogue of Microorganisms (GCM) 10K type strain sequencing project: providing services to taxonomists for standard genome sequencing and annotation.</title>
        <authorList>
            <consortium name="The Broad Institute Genomics Platform"/>
            <consortium name="The Broad Institute Genome Sequencing Center for Infectious Disease"/>
            <person name="Wu L."/>
            <person name="Ma J."/>
        </authorList>
    </citation>
    <scope>NUCLEOTIDE SEQUENCE [LARGE SCALE GENOMIC DNA]</scope>
    <source>
        <strain evidence="4">KCTC 42953</strain>
    </source>
</reference>
<organism evidence="3 4">
    <name type="scientific">Marinicella sediminis</name>
    <dbReference type="NCBI Taxonomy" id="1792834"/>
    <lineage>
        <taxon>Bacteria</taxon>
        <taxon>Pseudomonadati</taxon>
        <taxon>Pseudomonadota</taxon>
        <taxon>Gammaproteobacteria</taxon>
        <taxon>Lysobacterales</taxon>
        <taxon>Marinicellaceae</taxon>
        <taxon>Marinicella</taxon>
    </lineage>
</organism>
<dbReference type="InterPro" id="IPR009003">
    <property type="entry name" value="Peptidase_S1_PA"/>
</dbReference>
<dbReference type="PROSITE" id="PS00134">
    <property type="entry name" value="TRYPSIN_HIS"/>
    <property type="match status" value="1"/>
</dbReference>
<keyword evidence="4" id="KW-1185">Reference proteome</keyword>
<feature type="domain" description="Peptidase S1" evidence="2">
    <location>
        <begin position="2"/>
        <end position="259"/>
    </location>
</feature>
<dbReference type="SUPFAM" id="SSF50494">
    <property type="entry name" value="Trypsin-like serine proteases"/>
    <property type="match status" value="1"/>
</dbReference>
<keyword evidence="1" id="KW-1015">Disulfide bond</keyword>
<evidence type="ECO:0000313" key="4">
    <source>
        <dbReference type="Proteomes" id="UP001595533"/>
    </source>
</evidence>
<gene>
    <name evidence="3" type="ORF">ACFODZ_16920</name>
</gene>
<dbReference type="RefSeq" id="WP_157892863.1">
    <property type="nucleotide sequence ID" value="NZ_JBHRTS010000012.1"/>
</dbReference>
<dbReference type="PRINTS" id="PR00722">
    <property type="entry name" value="CHYMOTRYPSIN"/>
</dbReference>
<dbReference type="Proteomes" id="UP001595533">
    <property type="component" value="Unassembled WGS sequence"/>
</dbReference>
<evidence type="ECO:0000313" key="3">
    <source>
        <dbReference type="EMBL" id="MFC3195940.1"/>
    </source>
</evidence>
<dbReference type="PROSITE" id="PS50240">
    <property type="entry name" value="TRYPSIN_DOM"/>
    <property type="match status" value="1"/>
</dbReference>
<dbReference type="SMART" id="SM00020">
    <property type="entry name" value="Tryp_SPc"/>
    <property type="match status" value="1"/>
</dbReference>